<dbReference type="SUPFAM" id="SSF52540">
    <property type="entry name" value="P-loop containing nucleoside triphosphate hydrolases"/>
    <property type="match status" value="1"/>
</dbReference>
<evidence type="ECO:0000313" key="6">
    <source>
        <dbReference type="Proteomes" id="UP001500653"/>
    </source>
</evidence>
<organism evidence="5 6">
    <name type="scientific">Prauserella halophila</name>
    <dbReference type="NCBI Taxonomy" id="185641"/>
    <lineage>
        <taxon>Bacteria</taxon>
        <taxon>Bacillati</taxon>
        <taxon>Actinomycetota</taxon>
        <taxon>Actinomycetes</taxon>
        <taxon>Pseudonocardiales</taxon>
        <taxon>Pseudonocardiaceae</taxon>
        <taxon>Prauserella</taxon>
    </lineage>
</organism>
<dbReference type="Pfam" id="PF21117">
    <property type="entry name" value="MRB1590_C"/>
    <property type="match status" value="1"/>
</dbReference>
<dbReference type="InterPro" id="IPR012914">
    <property type="entry name" value="PucR_dom"/>
</dbReference>
<dbReference type="InterPro" id="IPR046833">
    <property type="entry name" value="ABC_N"/>
</dbReference>
<dbReference type="Pfam" id="PF20446">
    <property type="entry name" value="ABC_N"/>
    <property type="match status" value="1"/>
</dbReference>
<sequence length="670" mass="72345">MCFPTNLITLVRSLLDIPSLRLRLHAGEDLLDREVSRIYVTELPEPSRYLSEGEFVLSGLLWWREPGDAGPFVRARPGAVRGTGGLGRRYRRNPRRPGRGVAVPCEAMARDRSDERTLTGLGAKLSQLDGQSYGRYKSLQGDWDAGGYTVGIRKAQTDPFAPASRIEVRVSAEHAGFPEELWHTPVRARALADRLLRVLGTQLRGSLLRADVGGQQVLDRSALRVSGGALTVRLGIDLPGPRRRIDGRGARKALCEQLPRAIESLRYDALDPDELAAFVDSVEDTDALRKALPERGLVAFVADGAMLARRSGTDDRPLADGVPFESPESLRTTVDLPNRGTVGGMGIAEGITLIVGGGFHGKSTLLRALEHGVYDHVPGDGRELVVSRSATAKIRSEDGRSVERVDVSAFVGELPTGADTRDFSTSNASGSTSQAATTIEALEAGAEVLLIDEDTAATNLMIRDARMQELVAKGNEPLTPFVDLVRPLYTEHGVSTVLVMGGSGDYLDTADRVIMMASYHAEDATERAQQLRSGTDRTVEANGFPAVAHRVCDPASLSPEHKGKRKVKQRGIDTLTYGDTDIDLRAVEQIVDPGQVMGIGLALAHGAETGLVDGRRTVAEFLDLLEADLADGADAIRHGFLGDYVVPRRFEVAAALARLRSLRVARLRDG</sequence>
<feature type="domain" description="ATPase of the ABC class C-terminal" evidence="2">
    <location>
        <begin position="273"/>
        <end position="538"/>
    </location>
</feature>
<gene>
    <name evidence="5" type="ORF">GCM10009676_26800</name>
</gene>
<proteinExistence type="predicted"/>
<evidence type="ECO:0000259" key="3">
    <source>
        <dbReference type="Pfam" id="PF20446"/>
    </source>
</evidence>
<feature type="domain" description="ATPase of the ABC class N-terminal" evidence="3">
    <location>
        <begin position="121"/>
        <end position="265"/>
    </location>
</feature>
<dbReference type="Proteomes" id="UP001500653">
    <property type="component" value="Unassembled WGS sequence"/>
</dbReference>
<dbReference type="InterPro" id="IPR019195">
    <property type="entry name" value="ABC_ATPase_put"/>
</dbReference>
<dbReference type="InterPro" id="IPR027417">
    <property type="entry name" value="P-loop_NTPase"/>
</dbReference>
<comment type="caution">
    <text evidence="5">The sequence shown here is derived from an EMBL/GenBank/DDBJ whole genome shotgun (WGS) entry which is preliminary data.</text>
</comment>
<dbReference type="PANTHER" id="PTHR38149:SF1">
    <property type="entry name" value="ATPASE"/>
    <property type="match status" value="1"/>
</dbReference>
<dbReference type="Pfam" id="PF09818">
    <property type="entry name" value="ABC_ATPase"/>
    <property type="match status" value="1"/>
</dbReference>
<dbReference type="EMBL" id="BAAALN010000006">
    <property type="protein sequence ID" value="GAA1240502.1"/>
    <property type="molecule type" value="Genomic_DNA"/>
</dbReference>
<dbReference type="InterPro" id="IPR046834">
    <property type="entry name" value="ABC_ATPase_C"/>
</dbReference>
<dbReference type="PANTHER" id="PTHR38149">
    <property type="entry name" value="ATPASE"/>
    <property type="match status" value="1"/>
</dbReference>
<dbReference type="InterPro" id="IPR049069">
    <property type="entry name" value="MRB1590-like_C"/>
</dbReference>
<feature type="domain" description="MRB1590-like C-terminal" evidence="4">
    <location>
        <begin position="566"/>
        <end position="664"/>
    </location>
</feature>
<accession>A0ABP4H102</accession>
<evidence type="ECO:0000259" key="1">
    <source>
        <dbReference type="Pfam" id="PF07905"/>
    </source>
</evidence>
<evidence type="ECO:0000259" key="4">
    <source>
        <dbReference type="Pfam" id="PF21117"/>
    </source>
</evidence>
<feature type="domain" description="Purine catabolism PurC-like" evidence="1">
    <location>
        <begin position="14"/>
        <end position="74"/>
    </location>
</feature>
<name>A0ABP4H102_9PSEU</name>
<reference evidence="6" key="1">
    <citation type="journal article" date="2019" name="Int. J. Syst. Evol. Microbiol.">
        <title>The Global Catalogue of Microorganisms (GCM) 10K type strain sequencing project: providing services to taxonomists for standard genome sequencing and annotation.</title>
        <authorList>
            <consortium name="The Broad Institute Genomics Platform"/>
            <consortium name="The Broad Institute Genome Sequencing Center for Infectious Disease"/>
            <person name="Wu L."/>
            <person name="Ma J."/>
        </authorList>
    </citation>
    <scope>NUCLEOTIDE SEQUENCE [LARGE SCALE GENOMIC DNA]</scope>
    <source>
        <strain evidence="6">JCM 13023</strain>
    </source>
</reference>
<evidence type="ECO:0000313" key="5">
    <source>
        <dbReference type="EMBL" id="GAA1240502.1"/>
    </source>
</evidence>
<evidence type="ECO:0000259" key="2">
    <source>
        <dbReference type="Pfam" id="PF09818"/>
    </source>
</evidence>
<dbReference type="Pfam" id="PF07905">
    <property type="entry name" value="PucR"/>
    <property type="match status" value="1"/>
</dbReference>
<keyword evidence="6" id="KW-1185">Reference proteome</keyword>
<protein>
    <submittedName>
        <fullName evidence="5">ABC-ATPase domain-containing protein</fullName>
    </submittedName>
</protein>